<proteinExistence type="predicted"/>
<dbReference type="Proteomes" id="UP001172083">
    <property type="component" value="Unassembled WGS sequence"/>
</dbReference>
<reference evidence="1" key="1">
    <citation type="submission" date="2023-06" db="EMBL/GenBank/DDBJ databases">
        <title>Genomic of Agaribacillus aureum.</title>
        <authorList>
            <person name="Wang G."/>
        </authorList>
    </citation>
    <scope>NUCLEOTIDE SEQUENCE</scope>
    <source>
        <strain evidence="1">BMA12</strain>
    </source>
</reference>
<protein>
    <submittedName>
        <fullName evidence="1">DUF2911 domain-containing protein</fullName>
    </submittedName>
</protein>
<gene>
    <name evidence="1" type="ORF">QQ020_21115</name>
</gene>
<dbReference type="EMBL" id="JAUJEB010000005">
    <property type="protein sequence ID" value="MDN5214594.1"/>
    <property type="molecule type" value="Genomic_DNA"/>
</dbReference>
<keyword evidence="2" id="KW-1185">Reference proteome</keyword>
<evidence type="ECO:0000313" key="2">
    <source>
        <dbReference type="Proteomes" id="UP001172083"/>
    </source>
</evidence>
<evidence type="ECO:0000313" key="1">
    <source>
        <dbReference type="EMBL" id="MDN5214594.1"/>
    </source>
</evidence>
<comment type="caution">
    <text evidence="1">The sequence shown here is derived from an EMBL/GenBank/DDBJ whole genome shotgun (WGS) entry which is preliminary data.</text>
</comment>
<accession>A0ABT8LA29</accession>
<dbReference type="Pfam" id="PF11138">
    <property type="entry name" value="DUF2911"/>
    <property type="match status" value="1"/>
</dbReference>
<organism evidence="1 2">
    <name type="scientific">Agaribacillus aureus</name>
    <dbReference type="NCBI Taxonomy" id="3051825"/>
    <lineage>
        <taxon>Bacteria</taxon>
        <taxon>Pseudomonadati</taxon>
        <taxon>Bacteroidota</taxon>
        <taxon>Cytophagia</taxon>
        <taxon>Cytophagales</taxon>
        <taxon>Splendidivirgaceae</taxon>
        <taxon>Agaribacillus</taxon>
    </lineage>
</organism>
<dbReference type="InterPro" id="IPR021314">
    <property type="entry name" value="DUF2911"/>
</dbReference>
<dbReference type="RefSeq" id="WP_346759933.1">
    <property type="nucleotide sequence ID" value="NZ_JAUJEB010000005.1"/>
</dbReference>
<sequence length="187" mass="20769">MKRPILLILGVVVALITGYVVYSMTNTKRHSPEGEASYDKDGLAINVSYCRPYKKGRLLFGEPGSSALEVYGQPWRTGANEATEISVSKDLVFREGILKAGKYSIYTIPGEKDWVIVFNSKLDYWGASLSGSPFDPSLDVLRVTVPRQKNTATQEQFTIDFADGEGNVKMLLLWDDIKIEVPMLVQG</sequence>
<name>A0ABT8LA29_9BACT</name>